<feature type="compositionally biased region" description="Basic and acidic residues" evidence="3">
    <location>
        <begin position="107"/>
        <end position="117"/>
    </location>
</feature>
<evidence type="ECO:0000256" key="4">
    <source>
        <dbReference type="SAM" id="SignalP"/>
    </source>
</evidence>
<dbReference type="Proteomes" id="UP000037035">
    <property type="component" value="Unassembled WGS sequence"/>
</dbReference>
<evidence type="ECO:0000313" key="7">
    <source>
        <dbReference type="Proteomes" id="UP000037035"/>
    </source>
</evidence>
<evidence type="ECO:0000256" key="3">
    <source>
        <dbReference type="SAM" id="MobiDB-lite"/>
    </source>
</evidence>
<evidence type="ECO:0000313" key="6">
    <source>
        <dbReference type="EMBL" id="KNZ46697.1"/>
    </source>
</evidence>
<proteinExistence type="predicted"/>
<evidence type="ECO:0000256" key="1">
    <source>
        <dbReference type="ARBA" id="ARBA00001968"/>
    </source>
</evidence>
<dbReference type="GO" id="GO:0046872">
    <property type="term" value="F:metal ion binding"/>
    <property type="evidence" value="ECO:0007669"/>
    <property type="project" value="UniProtKB-KW"/>
</dbReference>
<name>A0A0L6UEL5_9BASI</name>
<feature type="signal peptide" evidence="4">
    <location>
        <begin position="1"/>
        <end position="20"/>
    </location>
</feature>
<dbReference type="Pfam" id="PF13359">
    <property type="entry name" value="DDE_Tnp_4"/>
    <property type="match status" value="1"/>
</dbReference>
<keyword evidence="2" id="KW-0479">Metal-binding</keyword>
<accession>A0A0L6UEL5</accession>
<feature type="region of interest" description="Disordered" evidence="3">
    <location>
        <begin position="92"/>
        <end position="118"/>
    </location>
</feature>
<reference evidence="6 7" key="1">
    <citation type="submission" date="2015-08" db="EMBL/GenBank/DDBJ databases">
        <title>Next Generation Sequencing and Analysis of the Genome of Puccinia sorghi L Schw, the Causal Agent of Maize Common Rust.</title>
        <authorList>
            <person name="Rochi L."/>
            <person name="Burguener G."/>
            <person name="Darino M."/>
            <person name="Turjanski A."/>
            <person name="Kreff E."/>
            <person name="Dieguez M.J."/>
            <person name="Sacco F."/>
        </authorList>
    </citation>
    <scope>NUCLEOTIDE SEQUENCE [LARGE SCALE GENOMIC DNA]</scope>
    <source>
        <strain evidence="6 7">RO10H11247</strain>
    </source>
</reference>
<sequence length="133" mass="15287">MTLTLFFMGVLIPYPLVVTPENEHFNFIHSSTCMVVEQAFGRLKNRFQILLTAQRANVIRARNNMFASMVLHNILNRQGTLYIQEWDKRSPGESTYDEVLGTNLPQNHDESSTEDGRQTMSAIRDQIQLDLSL</sequence>
<dbReference type="EMBL" id="LAVV01012423">
    <property type="protein sequence ID" value="KNZ46697.1"/>
    <property type="molecule type" value="Genomic_DNA"/>
</dbReference>
<dbReference type="InterPro" id="IPR027806">
    <property type="entry name" value="HARBI1_dom"/>
</dbReference>
<evidence type="ECO:0000256" key="2">
    <source>
        <dbReference type="ARBA" id="ARBA00022723"/>
    </source>
</evidence>
<dbReference type="VEuPathDB" id="FungiDB:VP01_7035g1"/>
<comment type="caution">
    <text evidence="6">The sequence shown here is derived from an EMBL/GenBank/DDBJ whole genome shotgun (WGS) entry which is preliminary data.</text>
</comment>
<dbReference type="AlphaFoldDB" id="A0A0L6UEL5"/>
<evidence type="ECO:0000259" key="5">
    <source>
        <dbReference type="Pfam" id="PF13359"/>
    </source>
</evidence>
<keyword evidence="7" id="KW-1185">Reference proteome</keyword>
<feature type="domain" description="DDE Tnp4" evidence="5">
    <location>
        <begin position="18"/>
        <end position="73"/>
    </location>
</feature>
<comment type="cofactor">
    <cofactor evidence="1">
        <name>a divalent metal cation</name>
        <dbReference type="ChEBI" id="CHEBI:60240"/>
    </cofactor>
</comment>
<organism evidence="6 7">
    <name type="scientific">Puccinia sorghi</name>
    <dbReference type="NCBI Taxonomy" id="27349"/>
    <lineage>
        <taxon>Eukaryota</taxon>
        <taxon>Fungi</taxon>
        <taxon>Dikarya</taxon>
        <taxon>Basidiomycota</taxon>
        <taxon>Pucciniomycotina</taxon>
        <taxon>Pucciniomycetes</taxon>
        <taxon>Pucciniales</taxon>
        <taxon>Pucciniaceae</taxon>
        <taxon>Puccinia</taxon>
    </lineage>
</organism>
<protein>
    <recommendedName>
        <fullName evidence="5">DDE Tnp4 domain-containing protein</fullName>
    </recommendedName>
</protein>
<gene>
    <name evidence="6" type="ORF">VP01_7035g1</name>
</gene>
<keyword evidence="4" id="KW-0732">Signal</keyword>
<dbReference type="OrthoDB" id="3233403at2759"/>
<feature type="chain" id="PRO_5005567880" description="DDE Tnp4 domain-containing protein" evidence="4">
    <location>
        <begin position="21"/>
        <end position="133"/>
    </location>
</feature>